<gene>
    <name evidence="1" type="ORF">AVEN_191107_1</name>
</gene>
<evidence type="ECO:0008006" key="3">
    <source>
        <dbReference type="Google" id="ProtNLM"/>
    </source>
</evidence>
<evidence type="ECO:0000313" key="1">
    <source>
        <dbReference type="EMBL" id="GBL84648.1"/>
    </source>
</evidence>
<dbReference type="AlphaFoldDB" id="A0A4Y2AY12"/>
<organism evidence="1 2">
    <name type="scientific">Araneus ventricosus</name>
    <name type="common">Orbweaver spider</name>
    <name type="synonym">Epeira ventricosa</name>
    <dbReference type="NCBI Taxonomy" id="182803"/>
    <lineage>
        <taxon>Eukaryota</taxon>
        <taxon>Metazoa</taxon>
        <taxon>Ecdysozoa</taxon>
        <taxon>Arthropoda</taxon>
        <taxon>Chelicerata</taxon>
        <taxon>Arachnida</taxon>
        <taxon>Araneae</taxon>
        <taxon>Araneomorphae</taxon>
        <taxon>Entelegynae</taxon>
        <taxon>Araneoidea</taxon>
        <taxon>Araneidae</taxon>
        <taxon>Araneus</taxon>
    </lineage>
</organism>
<comment type="caution">
    <text evidence="1">The sequence shown here is derived from an EMBL/GenBank/DDBJ whole genome shotgun (WGS) entry which is preliminary data.</text>
</comment>
<name>A0A4Y2AY12_ARAVE</name>
<proteinExistence type="predicted"/>
<dbReference type="EMBL" id="BGPR01000038">
    <property type="protein sequence ID" value="GBL84648.1"/>
    <property type="molecule type" value="Genomic_DNA"/>
</dbReference>
<protein>
    <recommendedName>
        <fullName evidence="3">Reverse transcriptase domain-containing protein</fullName>
    </recommendedName>
</protein>
<evidence type="ECO:0000313" key="2">
    <source>
        <dbReference type="Proteomes" id="UP000499080"/>
    </source>
</evidence>
<keyword evidence="2" id="KW-1185">Reference proteome</keyword>
<dbReference type="OrthoDB" id="6511366at2759"/>
<reference evidence="1 2" key="1">
    <citation type="journal article" date="2019" name="Sci. Rep.">
        <title>Orb-weaving spider Araneus ventricosus genome elucidates the spidroin gene catalogue.</title>
        <authorList>
            <person name="Kono N."/>
            <person name="Nakamura H."/>
            <person name="Ohtoshi R."/>
            <person name="Moran D.A.P."/>
            <person name="Shinohara A."/>
            <person name="Yoshida Y."/>
            <person name="Fujiwara M."/>
            <person name="Mori M."/>
            <person name="Tomita M."/>
            <person name="Arakawa K."/>
        </authorList>
    </citation>
    <scope>NUCLEOTIDE SEQUENCE [LARGE SCALE GENOMIC DNA]</scope>
</reference>
<dbReference type="Proteomes" id="UP000499080">
    <property type="component" value="Unassembled WGS sequence"/>
</dbReference>
<accession>A0A4Y2AY12</accession>
<sequence length="149" mass="17556">MYDRVPEKITQKNSMGVIKNILKDKKLDIKMVLIVQDNGELTRDFADSRGYVLKKHFHMVEEDMRVEGYKNRDDDIKDFTIGEIKTYIKSFKKKSAPGFDGWSIDFIMEIFIGDKEWFKMILNLCFKLGIIPRRWKLAKVILISKDGKD</sequence>